<dbReference type="AlphaFoldDB" id="A0A1Y2AA51"/>
<dbReference type="EMBL" id="MCOG01000312">
    <property type="protein sequence ID" value="ORY19362.1"/>
    <property type="molecule type" value="Genomic_DNA"/>
</dbReference>
<dbReference type="PANTHER" id="PTHR24198:SF165">
    <property type="entry name" value="ANKYRIN REPEAT-CONTAINING PROTEIN-RELATED"/>
    <property type="match status" value="1"/>
</dbReference>
<feature type="coiled-coil region" evidence="4">
    <location>
        <begin position="508"/>
        <end position="535"/>
    </location>
</feature>
<evidence type="ECO:0000313" key="6">
    <source>
        <dbReference type="Proteomes" id="UP000193920"/>
    </source>
</evidence>
<evidence type="ECO:0000256" key="2">
    <source>
        <dbReference type="ARBA" id="ARBA00023043"/>
    </source>
</evidence>
<keyword evidence="6" id="KW-1185">Reference proteome</keyword>
<name>A0A1Y2AA51_9FUNG</name>
<evidence type="ECO:0000313" key="5">
    <source>
        <dbReference type="EMBL" id="ORY19362.1"/>
    </source>
</evidence>
<dbReference type="SMART" id="SM00248">
    <property type="entry name" value="ANK"/>
    <property type="match status" value="9"/>
</dbReference>
<dbReference type="InterPro" id="IPR036770">
    <property type="entry name" value="Ankyrin_rpt-contain_sf"/>
</dbReference>
<dbReference type="PROSITE" id="PS50088">
    <property type="entry name" value="ANK_REPEAT"/>
    <property type="match status" value="2"/>
</dbReference>
<keyword evidence="2 3" id="KW-0040">ANK repeat</keyword>
<accession>A0A1Y2AA51</accession>
<dbReference type="Pfam" id="PF12796">
    <property type="entry name" value="Ank_2"/>
    <property type="match status" value="2"/>
</dbReference>
<feature type="repeat" description="ANK" evidence="3">
    <location>
        <begin position="409"/>
        <end position="441"/>
    </location>
</feature>
<feature type="repeat" description="ANK" evidence="3">
    <location>
        <begin position="442"/>
        <end position="474"/>
    </location>
</feature>
<comment type="caution">
    <text evidence="5">The sequence shown here is derived from an EMBL/GenBank/DDBJ whole genome shotgun (WGS) entry which is preliminary data.</text>
</comment>
<proteinExistence type="predicted"/>
<gene>
    <name evidence="5" type="ORF">LY90DRAFT_677092</name>
</gene>
<dbReference type="SUPFAM" id="SSF48403">
    <property type="entry name" value="Ankyrin repeat"/>
    <property type="match status" value="2"/>
</dbReference>
<keyword evidence="4" id="KW-0175">Coiled coil</keyword>
<sequence length="584" mass="66691">MEYEKFETEFFTKLHSLSKKCNSMLDAQSDLIKTNLGEEGSPKTIDKFINQFNQCLLDKEKKFELFEEILTNPNMGMVLDGFRKSDVLIRVCTSSKARENKKLLKWLLSMDLDYHTQDEDGKTALMYAAQELSLLPVVKHILEHCRPAIHILDKNGENVLFHSAKNVSCFSELLKTEIDINHKNYRGENILLYCCKNKIFEPIKTLMTRNDIDVNEIDNDERTAAMYLAENARSVELRLLSQRNCNFNYRNKKNESVLSILIPKLYQSLETRKSDSIFITTKSYFSTLSALISLKCNFNIPIDSSENTALMAFIIVGDYSTAIDVLNSNAIYDLSVKNKFGESASSICLKSMKFPVLYKSMLENPTFDFEYVDPQTGNTMLMLSVVSKNVYTSTILENNVNSINDVNHKQENALILAVKSDNQSVVDLLLNHGIFVNQQDVLGNTALHYAVMVKNTFFIEKLLAHHADVHLKNGEGQSPLDLARNFKDTRIVQQLLGEPIKGKSSVTSSDEEKENERIRSEIENFKQQMKEYLYLCISTSLNKLDENISLSIDKYYRDQEKLKNGELKGGPYNLVFGMAMLPLL</sequence>
<dbReference type="InterPro" id="IPR002110">
    <property type="entry name" value="Ankyrin_rpt"/>
</dbReference>
<dbReference type="Pfam" id="PF00023">
    <property type="entry name" value="Ank"/>
    <property type="match status" value="1"/>
</dbReference>
<evidence type="ECO:0000256" key="4">
    <source>
        <dbReference type="SAM" id="Coils"/>
    </source>
</evidence>
<dbReference type="Gene3D" id="1.25.40.20">
    <property type="entry name" value="Ankyrin repeat-containing domain"/>
    <property type="match status" value="3"/>
</dbReference>
<dbReference type="Proteomes" id="UP000193920">
    <property type="component" value="Unassembled WGS sequence"/>
</dbReference>
<dbReference type="PANTHER" id="PTHR24198">
    <property type="entry name" value="ANKYRIN REPEAT AND PROTEIN KINASE DOMAIN-CONTAINING PROTEIN"/>
    <property type="match status" value="1"/>
</dbReference>
<evidence type="ECO:0000256" key="1">
    <source>
        <dbReference type="ARBA" id="ARBA00022737"/>
    </source>
</evidence>
<dbReference type="OrthoDB" id="2096613at2759"/>
<protein>
    <submittedName>
        <fullName evidence="5">Ankyrin</fullName>
    </submittedName>
</protein>
<evidence type="ECO:0000256" key="3">
    <source>
        <dbReference type="PROSITE-ProRule" id="PRU00023"/>
    </source>
</evidence>
<reference evidence="5 6" key="1">
    <citation type="submission" date="2016-08" db="EMBL/GenBank/DDBJ databases">
        <title>A Parts List for Fungal Cellulosomes Revealed by Comparative Genomics.</title>
        <authorList>
            <consortium name="DOE Joint Genome Institute"/>
            <person name="Haitjema C.H."/>
            <person name="Gilmore S.P."/>
            <person name="Henske J.K."/>
            <person name="Solomon K.V."/>
            <person name="De Groot R."/>
            <person name="Kuo A."/>
            <person name="Mondo S.J."/>
            <person name="Salamov A.A."/>
            <person name="Labutti K."/>
            <person name="Zhao Z."/>
            <person name="Chiniquy J."/>
            <person name="Barry K."/>
            <person name="Brewer H.M."/>
            <person name="Purvine S.O."/>
            <person name="Wright A.T."/>
            <person name="Boxma B."/>
            <person name="Van Alen T."/>
            <person name="Hackstein J.H."/>
            <person name="Baker S.E."/>
            <person name="Grigoriev I.V."/>
            <person name="O'Malley M.A."/>
        </authorList>
    </citation>
    <scope>NUCLEOTIDE SEQUENCE [LARGE SCALE GENOMIC DNA]</scope>
    <source>
        <strain evidence="5 6">G1</strain>
    </source>
</reference>
<organism evidence="5 6">
    <name type="scientific">Neocallimastix californiae</name>
    <dbReference type="NCBI Taxonomy" id="1754190"/>
    <lineage>
        <taxon>Eukaryota</taxon>
        <taxon>Fungi</taxon>
        <taxon>Fungi incertae sedis</taxon>
        <taxon>Chytridiomycota</taxon>
        <taxon>Chytridiomycota incertae sedis</taxon>
        <taxon>Neocallimastigomycetes</taxon>
        <taxon>Neocallimastigales</taxon>
        <taxon>Neocallimastigaceae</taxon>
        <taxon>Neocallimastix</taxon>
    </lineage>
</organism>
<dbReference type="PROSITE" id="PS50297">
    <property type="entry name" value="ANK_REP_REGION"/>
    <property type="match status" value="1"/>
</dbReference>
<keyword evidence="1" id="KW-0677">Repeat</keyword>